<dbReference type="Proteomes" id="UP000435112">
    <property type="component" value="Unassembled WGS sequence"/>
</dbReference>
<organism evidence="2 7">
    <name type="scientific">Phytophthora rubi</name>
    <dbReference type="NCBI Taxonomy" id="129364"/>
    <lineage>
        <taxon>Eukaryota</taxon>
        <taxon>Sar</taxon>
        <taxon>Stramenopiles</taxon>
        <taxon>Oomycota</taxon>
        <taxon>Peronosporomycetes</taxon>
        <taxon>Peronosporales</taxon>
        <taxon>Peronosporaceae</taxon>
        <taxon>Phytophthora</taxon>
    </lineage>
</organism>
<evidence type="ECO:0000313" key="5">
    <source>
        <dbReference type="Proteomes" id="UP000429607"/>
    </source>
</evidence>
<evidence type="ECO:0000313" key="4">
    <source>
        <dbReference type="EMBL" id="KAE9343575.1"/>
    </source>
</evidence>
<evidence type="ECO:0000313" key="3">
    <source>
        <dbReference type="EMBL" id="KAE9051615.1"/>
    </source>
</evidence>
<reference evidence="5 7" key="1">
    <citation type="submission" date="2018-09" db="EMBL/GenBank/DDBJ databases">
        <title>Genomic investigation of the strawberry pathogen Phytophthora fragariae indicates pathogenicity is determined by transcriptional variation in three key races.</title>
        <authorList>
            <person name="Adams T.M."/>
            <person name="Armitage A.D."/>
            <person name="Sobczyk M.K."/>
            <person name="Bates H.J."/>
            <person name="Dunwell J.M."/>
            <person name="Nellist C.F."/>
            <person name="Harrison R.J."/>
        </authorList>
    </citation>
    <scope>NUCLEOTIDE SEQUENCE [LARGE SCALE GENOMIC DNA]</scope>
    <source>
        <strain evidence="3 5">SCRP249</strain>
        <strain evidence="2 7">SCRP324</strain>
        <strain evidence="4 6">SCRP333</strain>
    </source>
</reference>
<feature type="compositionally biased region" description="Gly residues" evidence="1">
    <location>
        <begin position="1"/>
        <end position="15"/>
    </location>
</feature>
<accession>A0A6A3N0R5</accession>
<gene>
    <name evidence="3" type="ORF">PR001_g1282</name>
    <name evidence="2" type="ORF">PR002_g8035</name>
    <name evidence="4" type="ORF">PR003_g8906</name>
</gene>
<name>A0A6A3N0R5_9STRA</name>
<dbReference type="AlphaFoldDB" id="A0A6A3N0R5"/>
<evidence type="ECO:0000256" key="1">
    <source>
        <dbReference type="SAM" id="MobiDB-lite"/>
    </source>
</evidence>
<dbReference type="EMBL" id="QXFV01000038">
    <property type="protein sequence ID" value="KAE9051615.1"/>
    <property type="molecule type" value="Genomic_DNA"/>
</dbReference>
<feature type="region of interest" description="Disordered" evidence="1">
    <location>
        <begin position="94"/>
        <end position="113"/>
    </location>
</feature>
<feature type="compositionally biased region" description="Low complexity" evidence="1">
    <location>
        <begin position="38"/>
        <end position="59"/>
    </location>
</feature>
<comment type="caution">
    <text evidence="2">The sequence shown here is derived from an EMBL/GenBank/DDBJ whole genome shotgun (WGS) entry which is preliminary data.</text>
</comment>
<dbReference type="OrthoDB" id="10523581at2759"/>
<protein>
    <submittedName>
        <fullName evidence="2">Uncharacterized protein</fullName>
    </submittedName>
</protein>
<dbReference type="EMBL" id="QXFT01000452">
    <property type="protein sequence ID" value="KAE9343575.1"/>
    <property type="molecule type" value="Genomic_DNA"/>
</dbReference>
<evidence type="ECO:0000313" key="6">
    <source>
        <dbReference type="Proteomes" id="UP000434957"/>
    </source>
</evidence>
<dbReference type="EMBL" id="QXFU01000397">
    <property type="protein sequence ID" value="KAE9034606.1"/>
    <property type="molecule type" value="Genomic_DNA"/>
</dbReference>
<evidence type="ECO:0000313" key="7">
    <source>
        <dbReference type="Proteomes" id="UP000435112"/>
    </source>
</evidence>
<proteinExistence type="predicted"/>
<keyword evidence="6" id="KW-1185">Reference proteome</keyword>
<dbReference type="Proteomes" id="UP000434957">
    <property type="component" value="Unassembled WGS sequence"/>
</dbReference>
<feature type="region of interest" description="Disordered" evidence="1">
    <location>
        <begin position="1"/>
        <end position="79"/>
    </location>
</feature>
<evidence type="ECO:0000313" key="2">
    <source>
        <dbReference type="EMBL" id="KAE9034606.1"/>
    </source>
</evidence>
<dbReference type="Proteomes" id="UP000429607">
    <property type="component" value="Unassembled WGS sequence"/>
</dbReference>
<sequence>MRGPGRVGADGGVPVAGGRRQHCDDDGEDDDANLGKLVRTVEAETTTETTSSEKSTTVETDTHEETETEESSLAVTCGSTTSVSCACAIHSTVEARSEAGATAKPQRWQQDEA</sequence>